<proteinExistence type="predicted"/>
<dbReference type="InterPro" id="IPR036388">
    <property type="entry name" value="WH-like_DNA-bd_sf"/>
</dbReference>
<dbReference type="Gene3D" id="1.10.10.10">
    <property type="entry name" value="Winged helix-like DNA-binding domain superfamily/Winged helix DNA-binding domain"/>
    <property type="match status" value="1"/>
</dbReference>
<dbReference type="PANTHER" id="PTHR33164:SF99">
    <property type="entry name" value="MARR FAMILY REGULATORY PROTEIN"/>
    <property type="match status" value="1"/>
</dbReference>
<dbReference type="SUPFAM" id="SSF46785">
    <property type="entry name" value="Winged helix' DNA-binding domain"/>
    <property type="match status" value="1"/>
</dbReference>
<feature type="domain" description="HTH marR-type" evidence="1">
    <location>
        <begin position="10"/>
        <end position="146"/>
    </location>
</feature>
<comment type="caution">
    <text evidence="2">The sequence shown here is derived from an EMBL/GenBank/DDBJ whole genome shotgun (WGS) entry which is preliminary data.</text>
</comment>
<gene>
    <name evidence="2" type="ORF">RFM52_20095</name>
</gene>
<keyword evidence="3" id="KW-1185">Reference proteome</keyword>
<dbReference type="RefSeq" id="WP_320297692.1">
    <property type="nucleotide sequence ID" value="NZ_JAVIIU010000012.1"/>
</dbReference>
<organism evidence="2 3">
    <name type="scientific">Mesorhizobium humile</name>
    <dbReference type="NCBI Taxonomy" id="3072313"/>
    <lineage>
        <taxon>Bacteria</taxon>
        <taxon>Pseudomonadati</taxon>
        <taxon>Pseudomonadota</taxon>
        <taxon>Alphaproteobacteria</taxon>
        <taxon>Hyphomicrobiales</taxon>
        <taxon>Phyllobacteriaceae</taxon>
        <taxon>Mesorhizobium</taxon>
    </lineage>
</organism>
<dbReference type="InterPro" id="IPR036390">
    <property type="entry name" value="WH_DNA-bd_sf"/>
</dbReference>
<reference evidence="2 3" key="1">
    <citation type="submission" date="2023-08" db="EMBL/GenBank/DDBJ databases">
        <title>Implementing the SeqCode for naming new Mesorhizobium species isolated from Vachellia karroo root nodules.</title>
        <authorList>
            <person name="Van Lill M."/>
        </authorList>
    </citation>
    <scope>NUCLEOTIDE SEQUENCE [LARGE SCALE GENOMIC DNA]</scope>
    <source>
        <strain evidence="2 3">VK2B</strain>
    </source>
</reference>
<evidence type="ECO:0000313" key="3">
    <source>
        <dbReference type="Proteomes" id="UP001280156"/>
    </source>
</evidence>
<dbReference type="SMART" id="SM00347">
    <property type="entry name" value="HTH_MARR"/>
    <property type="match status" value="1"/>
</dbReference>
<dbReference type="EMBL" id="JAVIIV010000013">
    <property type="protein sequence ID" value="MDX8487510.1"/>
    <property type="molecule type" value="Genomic_DNA"/>
</dbReference>
<accession>A0ABU4YKL9</accession>
<sequence>MNDAIRTPEGEALTDLILTVFRVNNLTLTWGDRLVAPLGLTSARWQILGAIALADRLQPVAWLARDLGANRQNVQRIVNDLAKEGLVEFQPNPHHRRAHLVVLTDKGQRTYDAAIRAYDPRANALAEGLSVQDIKTTHRVMLALRQKLEGENDAEKHG</sequence>
<dbReference type="PROSITE" id="PS50995">
    <property type="entry name" value="HTH_MARR_2"/>
    <property type="match status" value="1"/>
</dbReference>
<protein>
    <submittedName>
        <fullName evidence="2">MarR family winged helix-turn-helix transcriptional regulator</fullName>
    </submittedName>
</protein>
<dbReference type="PANTHER" id="PTHR33164">
    <property type="entry name" value="TRANSCRIPTIONAL REGULATOR, MARR FAMILY"/>
    <property type="match status" value="1"/>
</dbReference>
<dbReference type="Proteomes" id="UP001280156">
    <property type="component" value="Unassembled WGS sequence"/>
</dbReference>
<evidence type="ECO:0000259" key="1">
    <source>
        <dbReference type="PROSITE" id="PS50995"/>
    </source>
</evidence>
<name>A0ABU4YKL9_9HYPH</name>
<dbReference type="InterPro" id="IPR039422">
    <property type="entry name" value="MarR/SlyA-like"/>
</dbReference>
<dbReference type="Pfam" id="PF12802">
    <property type="entry name" value="MarR_2"/>
    <property type="match status" value="1"/>
</dbReference>
<evidence type="ECO:0000313" key="2">
    <source>
        <dbReference type="EMBL" id="MDX8487510.1"/>
    </source>
</evidence>
<dbReference type="InterPro" id="IPR000835">
    <property type="entry name" value="HTH_MarR-typ"/>
</dbReference>